<evidence type="ECO:0000259" key="2">
    <source>
        <dbReference type="Pfam" id="PF23030"/>
    </source>
</evidence>
<dbReference type="Gene3D" id="3.30.420.10">
    <property type="entry name" value="Ribonuclease H-like superfamily/Ribonuclease H"/>
    <property type="match status" value="1"/>
</dbReference>
<evidence type="ECO:0000313" key="4">
    <source>
        <dbReference type="Proteomes" id="UP001159363"/>
    </source>
</evidence>
<evidence type="ECO:0000313" key="3">
    <source>
        <dbReference type="EMBL" id="KAJ8870727.1"/>
    </source>
</evidence>
<proteinExistence type="predicted"/>
<sequence>MMDGDLMVKHMSCVGRAGLKLVLMLQFLKKLNRQERVVEEVKLSLKPHYTKKHITKEEYKDILRRSVPKVGTCPASCSLGHMQWKLYHPLSYTQLVEGSPSDSTQDSSISYHQPSFLDLHLNLGQESLSKPARRRGPIAEPCSPYIFGIVRVLLIRCTIRKVMLPVSKDIGNVVPLLELTPNPRLRTNPRSDHVLGGNRPAYPTTDYEVQEELLSWENQATPPDNLANQHQKNFSNMKLQSGRRQRGRAVINHSACICEKLGLIPWPSPAIWVSVVLRLYSRSATTVRRDQPRKIATLVEAYVKKYRYHKKKSLTAGLSLTAGVSLTAKTKLLVYTINLIIGIGISHVQPRSWDNREDLGEESFSQIGLSQVCVLTDNGAKFIARQRVQACCRWEAENGTIPTYNPQANPTESQNQEINMGLWLHTYENCAQWDSHIREILFRPPAEGEERTAQGGPTQVSILPGPLPTEHNRRPCNLYTCHRSLLAHPLGSPRHERACCGWARTCMLARELCLPLVFPPQKQNHDVELMGRSCGLRHISLRRRVESTFCVHPTQAQPTALVSEAVAYVSLVCNLQFSSDVSTFCRQCSAASEDCNGESRNFFQERQKSSGGRRRERKSCRAGHFCRVDVTDILILICWKMILSTLHLSCYCDSSMTRCVLPTEMSSLRALVCYTWIVYMGLEYDKRVCIQLIEHPSEPRLTCTLYILSLLPTPPKRTPPFVQPANVTRVVRTLNITSSYTQTRVPTRTLLSNVPPKAQHPIIEVAKPSNTSTAMTTATLSSRVKYFALCRSPLAANLTKSEQRGLMKQANVHNSICHSALHNYMSTDICRPKLPTFPAAIVGRECHTCWYMILAAATGSVVEERETRGRGKVRSGVCKQWCIGELQKLRVGLAVAASFYRSRWIELDVTTSYKFQGNNVNVNVAGYREVGVTCHHHACTCLNVVCKQQGAAVFREWTNGIIGNNQRGNCGAPRAIDVTGERRLQRCVKANRQATVEQLTVQWN</sequence>
<dbReference type="InterPro" id="IPR057031">
    <property type="entry name" value="SFR19-like_C"/>
</dbReference>
<dbReference type="InterPro" id="IPR012337">
    <property type="entry name" value="RNaseH-like_sf"/>
</dbReference>
<dbReference type="InterPro" id="IPR047157">
    <property type="entry name" value="PHRF1/Atg35"/>
</dbReference>
<dbReference type="EMBL" id="JARBHB010000013">
    <property type="protein sequence ID" value="KAJ8870727.1"/>
    <property type="molecule type" value="Genomic_DNA"/>
</dbReference>
<name>A0ABQ9GE95_9NEOP</name>
<dbReference type="PANTHER" id="PTHR12618:SF20">
    <property type="entry name" value="PHD AND RING FINGER DOMAIN-CONTAINING PROTEIN 1"/>
    <property type="match status" value="1"/>
</dbReference>
<accession>A0ABQ9GE95</accession>
<reference evidence="3 4" key="1">
    <citation type="submission" date="2023-02" db="EMBL/GenBank/DDBJ databases">
        <title>LHISI_Scaffold_Assembly.</title>
        <authorList>
            <person name="Stuart O.P."/>
            <person name="Cleave R."/>
            <person name="Magrath M.J.L."/>
            <person name="Mikheyev A.S."/>
        </authorList>
    </citation>
    <scope>NUCLEOTIDE SEQUENCE [LARGE SCALE GENOMIC DNA]</scope>
    <source>
        <strain evidence="3">Daus_M_001</strain>
        <tissue evidence="3">Leg muscle</tissue>
    </source>
</reference>
<dbReference type="PANTHER" id="PTHR12618">
    <property type="entry name" value="PHD AND RING FINGER DOMAIN-CONTAINING PROTEIN 1"/>
    <property type="match status" value="1"/>
</dbReference>
<keyword evidence="4" id="KW-1185">Reference proteome</keyword>
<dbReference type="InterPro" id="IPR036397">
    <property type="entry name" value="RNaseH_sf"/>
</dbReference>
<evidence type="ECO:0000256" key="1">
    <source>
        <dbReference type="SAM" id="MobiDB-lite"/>
    </source>
</evidence>
<dbReference type="Pfam" id="PF23030">
    <property type="entry name" value="SCAF11-like_C"/>
    <property type="match status" value="1"/>
</dbReference>
<dbReference type="Proteomes" id="UP001159363">
    <property type="component" value="Chromosome 12"/>
</dbReference>
<comment type="caution">
    <text evidence="3">The sequence shown here is derived from an EMBL/GenBank/DDBJ whole genome shotgun (WGS) entry which is preliminary data.</text>
</comment>
<protein>
    <recommendedName>
        <fullName evidence="2">SFR19-like C-terminal domain-containing protein</fullName>
    </recommendedName>
</protein>
<feature type="region of interest" description="Disordered" evidence="1">
    <location>
        <begin position="447"/>
        <end position="468"/>
    </location>
</feature>
<dbReference type="SUPFAM" id="SSF53098">
    <property type="entry name" value="Ribonuclease H-like"/>
    <property type="match status" value="1"/>
</dbReference>
<organism evidence="3 4">
    <name type="scientific">Dryococelus australis</name>
    <dbReference type="NCBI Taxonomy" id="614101"/>
    <lineage>
        <taxon>Eukaryota</taxon>
        <taxon>Metazoa</taxon>
        <taxon>Ecdysozoa</taxon>
        <taxon>Arthropoda</taxon>
        <taxon>Hexapoda</taxon>
        <taxon>Insecta</taxon>
        <taxon>Pterygota</taxon>
        <taxon>Neoptera</taxon>
        <taxon>Polyneoptera</taxon>
        <taxon>Phasmatodea</taxon>
        <taxon>Verophasmatodea</taxon>
        <taxon>Anareolatae</taxon>
        <taxon>Phasmatidae</taxon>
        <taxon>Eurycanthinae</taxon>
        <taxon>Dryococelus</taxon>
    </lineage>
</organism>
<feature type="domain" description="SFR19-like C-terminal" evidence="2">
    <location>
        <begin position="26"/>
        <end position="73"/>
    </location>
</feature>
<gene>
    <name evidence="3" type="ORF">PR048_029752</name>
</gene>